<dbReference type="AlphaFoldDB" id="A0AAD6ZMY6"/>
<name>A0AAD6ZMY6_9AGAR</name>
<dbReference type="Gene3D" id="1.20.930.20">
    <property type="entry name" value="Adaptor protein Cbl, N-terminal domain"/>
    <property type="match status" value="1"/>
</dbReference>
<evidence type="ECO:0000313" key="2">
    <source>
        <dbReference type="Proteomes" id="UP001218218"/>
    </source>
</evidence>
<dbReference type="CDD" id="cd21037">
    <property type="entry name" value="MLKL_NTD"/>
    <property type="match status" value="1"/>
</dbReference>
<accession>A0AAD6ZMY6</accession>
<proteinExistence type="predicted"/>
<gene>
    <name evidence="1" type="ORF">DFH08DRAFT_883545</name>
</gene>
<evidence type="ECO:0000313" key="1">
    <source>
        <dbReference type="EMBL" id="KAJ7328930.1"/>
    </source>
</evidence>
<protein>
    <submittedName>
        <fullName evidence="1">Uncharacterized protein</fullName>
    </submittedName>
</protein>
<comment type="caution">
    <text evidence="1">The sequence shown here is derived from an EMBL/GenBank/DDBJ whole genome shotgun (WGS) entry which is preliminary data.</text>
</comment>
<dbReference type="GO" id="GO:0007166">
    <property type="term" value="P:cell surface receptor signaling pathway"/>
    <property type="evidence" value="ECO:0007669"/>
    <property type="project" value="InterPro"/>
</dbReference>
<dbReference type="InterPro" id="IPR036537">
    <property type="entry name" value="Adaptor_Cbl_N_dom_sf"/>
</dbReference>
<keyword evidence="2" id="KW-1185">Reference proteome</keyword>
<reference evidence="1" key="1">
    <citation type="submission" date="2023-03" db="EMBL/GenBank/DDBJ databases">
        <title>Massive genome expansion in bonnet fungi (Mycena s.s.) driven by repeated elements and novel gene families across ecological guilds.</title>
        <authorList>
            <consortium name="Lawrence Berkeley National Laboratory"/>
            <person name="Harder C.B."/>
            <person name="Miyauchi S."/>
            <person name="Viragh M."/>
            <person name="Kuo A."/>
            <person name="Thoen E."/>
            <person name="Andreopoulos B."/>
            <person name="Lu D."/>
            <person name="Skrede I."/>
            <person name="Drula E."/>
            <person name="Henrissat B."/>
            <person name="Morin E."/>
            <person name="Kohler A."/>
            <person name="Barry K."/>
            <person name="LaButti K."/>
            <person name="Morin E."/>
            <person name="Salamov A."/>
            <person name="Lipzen A."/>
            <person name="Mereny Z."/>
            <person name="Hegedus B."/>
            <person name="Baldrian P."/>
            <person name="Stursova M."/>
            <person name="Weitz H."/>
            <person name="Taylor A."/>
            <person name="Grigoriev I.V."/>
            <person name="Nagy L.G."/>
            <person name="Martin F."/>
            <person name="Kauserud H."/>
        </authorList>
    </citation>
    <scope>NUCLEOTIDE SEQUENCE</scope>
    <source>
        <strain evidence="1">CBHHK002</strain>
    </source>
</reference>
<dbReference type="InterPro" id="IPR059179">
    <property type="entry name" value="MLKL-like_MCAfunc"/>
</dbReference>
<feature type="non-terminal residue" evidence="1">
    <location>
        <position position="1"/>
    </location>
</feature>
<dbReference type="Proteomes" id="UP001218218">
    <property type="component" value="Unassembled WGS sequence"/>
</dbReference>
<sequence>MRLPFPSRGRKHSPPIPNGTLVAPGSSTLLDLLSTSLVGLKQSADALPPLKSAVGGVLALWDIAERAKHSKSAAHDVALRTTKILHVIADAVPNPAEIPLPMLLSIKRFTVLLDKIKSSMEAISTGGGVSRIIHLNRNERMLRSIRAELDEAYRDFVAASALRVEVQQTVISTQQEDLAAQQTHFGLRQKLLEDQQNELLIHQTLLGAQQAQLVVQQIQQAERHIGTDISSHKTAAVTDAIALDLSSVLFYSRLCFFGQPLT</sequence>
<dbReference type="EMBL" id="JARIHO010000038">
    <property type="protein sequence ID" value="KAJ7328930.1"/>
    <property type="molecule type" value="Genomic_DNA"/>
</dbReference>
<organism evidence="1 2">
    <name type="scientific">Mycena albidolilacea</name>
    <dbReference type="NCBI Taxonomy" id="1033008"/>
    <lineage>
        <taxon>Eukaryota</taxon>
        <taxon>Fungi</taxon>
        <taxon>Dikarya</taxon>
        <taxon>Basidiomycota</taxon>
        <taxon>Agaricomycotina</taxon>
        <taxon>Agaricomycetes</taxon>
        <taxon>Agaricomycetidae</taxon>
        <taxon>Agaricales</taxon>
        <taxon>Marasmiineae</taxon>
        <taxon>Mycenaceae</taxon>
        <taxon>Mycena</taxon>
    </lineage>
</organism>